<dbReference type="InterPro" id="IPR036514">
    <property type="entry name" value="SGNH_hydro_sf"/>
</dbReference>
<comment type="caution">
    <text evidence="6">The sequence shown here is derived from an EMBL/GenBank/DDBJ whole genome shotgun (WGS) entry which is preliminary data.</text>
</comment>
<keyword evidence="2 5" id="KW-0732">Signal</keyword>
<protein>
    <submittedName>
        <fullName evidence="6">Uncharacterized protein</fullName>
    </submittedName>
</protein>
<dbReference type="InterPro" id="IPR001087">
    <property type="entry name" value="GDSL"/>
</dbReference>
<accession>A0ABR2QZM1</accession>
<sequence length="378" mass="41587">MASSSSLKHHFIIVSFLIVMFSPVNGYFTSIFSFGDSLTDTGNLLAISISESKRRPSSAFPPNGRTFFHHPTGRRCDGRLAIDFLAETLGFPFLPPYYGCKNGRPEGFRKGANFAVAGATALNSSFLAEKGIHNPTTNMSLGDQLSSFKDFLPSLCSSSSECKELLGNSLIVMGEIGGNDYNHGFEQGTNIEKIRHLVPLVVDTIASAINELIELGAVTFLVPGNYPIGCTPAYLTSFQGSDKDKYDPSTGCLTWLNQFSEHHNELLRREVEKIRNLRPGINIIYVDNYNTAMRFYSSPEQFGFRETIRACCGGGGVYNYNSSRICGNPPVKKCCSDPSSFVSWDGVHYTEAANKWLAMAEFEELVHTIPSLNKPQSS</sequence>
<evidence type="ECO:0000256" key="3">
    <source>
        <dbReference type="ARBA" id="ARBA00022801"/>
    </source>
</evidence>
<feature type="signal peptide" evidence="5">
    <location>
        <begin position="1"/>
        <end position="26"/>
    </location>
</feature>
<name>A0ABR2QZM1_9ROSI</name>
<dbReference type="Pfam" id="PF00657">
    <property type="entry name" value="Lipase_GDSL"/>
    <property type="match status" value="1"/>
</dbReference>
<comment type="similarity">
    <text evidence="1">Belongs to the 'GDSL' lipolytic enzyme family.</text>
</comment>
<evidence type="ECO:0000313" key="7">
    <source>
        <dbReference type="Proteomes" id="UP001396334"/>
    </source>
</evidence>
<evidence type="ECO:0000256" key="4">
    <source>
        <dbReference type="ARBA" id="ARBA00023180"/>
    </source>
</evidence>
<dbReference type="PANTHER" id="PTHR22835">
    <property type="entry name" value="ZINC FINGER FYVE DOMAIN CONTAINING PROTEIN"/>
    <property type="match status" value="1"/>
</dbReference>
<dbReference type="Gene3D" id="3.40.50.1110">
    <property type="entry name" value="SGNH hydrolase"/>
    <property type="match status" value="1"/>
</dbReference>
<evidence type="ECO:0000256" key="1">
    <source>
        <dbReference type="ARBA" id="ARBA00008668"/>
    </source>
</evidence>
<dbReference type="InterPro" id="IPR035669">
    <property type="entry name" value="SGNH_plant_lipase-like"/>
</dbReference>
<dbReference type="SUPFAM" id="SSF52266">
    <property type="entry name" value="SGNH hydrolase"/>
    <property type="match status" value="1"/>
</dbReference>
<feature type="chain" id="PRO_5046027336" evidence="5">
    <location>
        <begin position="27"/>
        <end position="378"/>
    </location>
</feature>
<gene>
    <name evidence="6" type="ORF">V6N11_035029</name>
</gene>
<evidence type="ECO:0000256" key="2">
    <source>
        <dbReference type="ARBA" id="ARBA00022729"/>
    </source>
</evidence>
<evidence type="ECO:0000313" key="6">
    <source>
        <dbReference type="EMBL" id="KAK9005975.1"/>
    </source>
</evidence>
<dbReference type="Proteomes" id="UP001396334">
    <property type="component" value="Unassembled WGS sequence"/>
</dbReference>
<keyword evidence="4" id="KW-0325">Glycoprotein</keyword>
<dbReference type="PANTHER" id="PTHR22835:SF683">
    <property type="entry name" value="OS05G0506800 PROTEIN"/>
    <property type="match status" value="1"/>
</dbReference>
<dbReference type="EMBL" id="JBBPBN010000029">
    <property type="protein sequence ID" value="KAK9005975.1"/>
    <property type="molecule type" value="Genomic_DNA"/>
</dbReference>
<keyword evidence="3" id="KW-0378">Hydrolase</keyword>
<keyword evidence="7" id="KW-1185">Reference proteome</keyword>
<dbReference type="CDD" id="cd01837">
    <property type="entry name" value="SGNH_plant_lipase_like"/>
    <property type="match status" value="1"/>
</dbReference>
<proteinExistence type="inferred from homology"/>
<evidence type="ECO:0000256" key="5">
    <source>
        <dbReference type="SAM" id="SignalP"/>
    </source>
</evidence>
<reference evidence="6 7" key="1">
    <citation type="journal article" date="2024" name="G3 (Bethesda)">
        <title>Genome assembly of Hibiscus sabdariffa L. provides insights into metabolisms of medicinal natural products.</title>
        <authorList>
            <person name="Kim T."/>
        </authorList>
    </citation>
    <scope>NUCLEOTIDE SEQUENCE [LARGE SCALE GENOMIC DNA]</scope>
    <source>
        <strain evidence="6">TK-2024</strain>
        <tissue evidence="6">Old leaves</tissue>
    </source>
</reference>
<organism evidence="6 7">
    <name type="scientific">Hibiscus sabdariffa</name>
    <name type="common">roselle</name>
    <dbReference type="NCBI Taxonomy" id="183260"/>
    <lineage>
        <taxon>Eukaryota</taxon>
        <taxon>Viridiplantae</taxon>
        <taxon>Streptophyta</taxon>
        <taxon>Embryophyta</taxon>
        <taxon>Tracheophyta</taxon>
        <taxon>Spermatophyta</taxon>
        <taxon>Magnoliopsida</taxon>
        <taxon>eudicotyledons</taxon>
        <taxon>Gunneridae</taxon>
        <taxon>Pentapetalae</taxon>
        <taxon>rosids</taxon>
        <taxon>malvids</taxon>
        <taxon>Malvales</taxon>
        <taxon>Malvaceae</taxon>
        <taxon>Malvoideae</taxon>
        <taxon>Hibiscus</taxon>
    </lineage>
</organism>